<dbReference type="Proteomes" id="UP001497382">
    <property type="component" value="Unassembled WGS sequence"/>
</dbReference>
<evidence type="ECO:0000256" key="9">
    <source>
        <dbReference type="ARBA" id="ARBA00023136"/>
    </source>
</evidence>
<dbReference type="InterPro" id="IPR007241">
    <property type="entry name" value="Autophagy-rel_prot_9"/>
</dbReference>
<keyword evidence="4 10" id="KW-0813">Transport</keyword>
<keyword evidence="13" id="KW-1185">Reference proteome</keyword>
<sequence length="739" mass="84342">MVESFYDMNSLQTNYQALVSDDTDGPHDSVVFQVSSDDSCPRWNHVDDLDAFFQRIYHYHQSGGYLCIMTKCVIRVLFFALIGFGFVYCTDCIYFNFDLPSSPFYNTTIASFSQLFIPVSVCAATEFTSTSWFCVTILCMILIYRLYKLIDTGCKYRDIKIFYESVMKISKNDLPNVTWHEVVSRLREVQHEQQICVNNTDLNELDISHRILRTTNYMVAMVNKDILPLKINTRLFGEWYYFSTQLQTTLVFLLFTSSYLSPFKAPGKLKEEFKKREERAKCAAQLTRTFQIVGLLCVFLIPFFFFWSILSFLVNYSGYVRLEPGFFGVRRWSRYARLYLRHFNEMDHELDKRLGRASRPAKDYMRSFSTPLVVVINKFIVKLLGFTVAFVAFWGIFKEELFTIPNVLVVLSIGGILFSGLSACVPNENEVLCPYELMQKILADIHYVPDHFKSMAHTTKVRDEFGLLFPYRFVTLLDELLSPLVTPMLLMFVLPNHTLEIVDFLRNFTVHADGVGDVCSFALMDVLKHGNPQWLGKGITKAGLQEQAEDGKTELSVLHFALMNPNWEPPQASNAFIHNFKEQVNTAKDHYPGLDSNPFYNSLNSVSTMGSKYASLANSIHQSMHQSLPRPGSSSLSAGLRTDRVVMTGLSQAEGPPYLSQNGIWTSTAEIDVESSLRQAGLNPIEARAADMSLSALFLHEVHDKHMGSMRSQGDDSQSQNESQRRQDDGEELPLLRIG</sequence>
<dbReference type="GO" id="GO:0005776">
    <property type="term" value="C:autophagosome"/>
    <property type="evidence" value="ECO:0007669"/>
    <property type="project" value="TreeGrafter"/>
</dbReference>
<dbReference type="GO" id="GO:0034045">
    <property type="term" value="C:phagophore assembly site membrane"/>
    <property type="evidence" value="ECO:0007669"/>
    <property type="project" value="UniProtKB-SubCell"/>
</dbReference>
<evidence type="ECO:0000256" key="8">
    <source>
        <dbReference type="ARBA" id="ARBA00023055"/>
    </source>
</evidence>
<dbReference type="GO" id="GO:0000422">
    <property type="term" value="P:autophagy of mitochondrion"/>
    <property type="evidence" value="ECO:0007669"/>
    <property type="project" value="TreeGrafter"/>
</dbReference>
<gene>
    <name evidence="12" type="ORF">LARSCL_LOCUS21852</name>
</gene>
<protein>
    <recommendedName>
        <fullName evidence="3 10">Autophagy-related protein 9</fullName>
    </recommendedName>
</protein>
<feature type="transmembrane region" description="Helical" evidence="10">
    <location>
        <begin position="403"/>
        <end position="425"/>
    </location>
</feature>
<evidence type="ECO:0000256" key="10">
    <source>
        <dbReference type="RuleBase" id="RU364027"/>
    </source>
</evidence>
<comment type="function">
    <text evidence="10">Phospholipid scramblase involved in autophagy. Cycles between the preautophagosomal structure/phagophore assembly site (PAS) and the cytoplasmic vesicle pool and supplies membrane for the growing autophagosome. Lipid scramblase activity plays a key role in preautophagosomal structure/phagophore assembly by distributing the phospholipids that arrive through ATG2 from the cytoplasmic to the luminal leaflet of the bilayer, thereby driving autophagosomal membrane expansion.</text>
</comment>
<dbReference type="GO" id="GO:0034497">
    <property type="term" value="P:protein localization to phagophore assembly site"/>
    <property type="evidence" value="ECO:0007669"/>
    <property type="project" value="TreeGrafter"/>
</dbReference>
<feature type="transmembrane region" description="Helical" evidence="10">
    <location>
        <begin position="292"/>
        <end position="314"/>
    </location>
</feature>
<comment type="subcellular location">
    <subcellularLocation>
        <location evidence="1 10">Preautophagosomal structure membrane</location>
        <topology evidence="1 10">Multi-pass membrane protein</topology>
    </subcellularLocation>
</comment>
<feature type="compositionally biased region" description="Polar residues" evidence="11">
    <location>
        <begin position="710"/>
        <end position="722"/>
    </location>
</feature>
<evidence type="ECO:0000256" key="6">
    <source>
        <dbReference type="ARBA" id="ARBA00022989"/>
    </source>
</evidence>
<evidence type="ECO:0000256" key="7">
    <source>
        <dbReference type="ARBA" id="ARBA00023006"/>
    </source>
</evidence>
<comment type="similarity">
    <text evidence="2 10">Belongs to the ATG9 family.</text>
</comment>
<dbReference type="PANTHER" id="PTHR13038">
    <property type="entry name" value="APG9 AUTOPHAGY 9"/>
    <property type="match status" value="1"/>
</dbReference>
<evidence type="ECO:0000256" key="4">
    <source>
        <dbReference type="ARBA" id="ARBA00022448"/>
    </source>
</evidence>
<organism evidence="12 13">
    <name type="scientific">Larinioides sclopetarius</name>
    <dbReference type="NCBI Taxonomy" id="280406"/>
    <lineage>
        <taxon>Eukaryota</taxon>
        <taxon>Metazoa</taxon>
        <taxon>Ecdysozoa</taxon>
        <taxon>Arthropoda</taxon>
        <taxon>Chelicerata</taxon>
        <taxon>Arachnida</taxon>
        <taxon>Araneae</taxon>
        <taxon>Araneomorphae</taxon>
        <taxon>Entelegynae</taxon>
        <taxon>Araneoidea</taxon>
        <taxon>Araneidae</taxon>
        <taxon>Larinioides</taxon>
    </lineage>
</organism>
<evidence type="ECO:0000256" key="1">
    <source>
        <dbReference type="ARBA" id="ARBA00004511"/>
    </source>
</evidence>
<dbReference type="Pfam" id="PF04109">
    <property type="entry name" value="ATG9"/>
    <property type="match status" value="1"/>
</dbReference>
<keyword evidence="5 10" id="KW-0812">Transmembrane</keyword>
<proteinExistence type="inferred from homology"/>
<evidence type="ECO:0000256" key="3">
    <source>
        <dbReference type="ARBA" id="ARBA00018074"/>
    </source>
</evidence>
<evidence type="ECO:0000256" key="2">
    <source>
        <dbReference type="ARBA" id="ARBA00006185"/>
    </source>
</evidence>
<evidence type="ECO:0000313" key="13">
    <source>
        <dbReference type="Proteomes" id="UP001497382"/>
    </source>
</evidence>
<name>A0AAV2BVE9_9ARAC</name>
<feature type="transmembrane region" description="Helical" evidence="10">
    <location>
        <begin position="117"/>
        <end position="147"/>
    </location>
</feature>
<accession>A0AAV2BVE9</accession>
<dbReference type="PANTHER" id="PTHR13038:SF10">
    <property type="entry name" value="AUTOPHAGY-RELATED PROTEIN 9"/>
    <property type="match status" value="1"/>
</dbReference>
<comment type="caution">
    <text evidence="12">The sequence shown here is derived from an EMBL/GenBank/DDBJ whole genome shotgun (WGS) entry which is preliminary data.</text>
</comment>
<keyword evidence="9 10" id="KW-0472">Membrane</keyword>
<evidence type="ECO:0000313" key="12">
    <source>
        <dbReference type="EMBL" id="CAL1300265.1"/>
    </source>
</evidence>
<dbReference type="AlphaFoldDB" id="A0AAV2BVE9"/>
<evidence type="ECO:0000256" key="11">
    <source>
        <dbReference type="SAM" id="MobiDB-lite"/>
    </source>
</evidence>
<keyword evidence="7 10" id="KW-0072">Autophagy</keyword>
<dbReference type="GO" id="GO:0061709">
    <property type="term" value="P:reticulophagy"/>
    <property type="evidence" value="ECO:0007669"/>
    <property type="project" value="TreeGrafter"/>
</dbReference>
<reference evidence="12 13" key="1">
    <citation type="submission" date="2024-04" db="EMBL/GenBank/DDBJ databases">
        <authorList>
            <person name="Rising A."/>
            <person name="Reimegard J."/>
            <person name="Sonavane S."/>
            <person name="Akerstrom W."/>
            <person name="Nylinder S."/>
            <person name="Hedman E."/>
            <person name="Kallberg Y."/>
        </authorList>
    </citation>
    <scope>NUCLEOTIDE SEQUENCE [LARGE SCALE GENOMIC DNA]</scope>
</reference>
<feature type="transmembrane region" description="Helical" evidence="10">
    <location>
        <begin position="372"/>
        <end position="397"/>
    </location>
</feature>
<keyword evidence="8 10" id="KW-0445">Lipid transport</keyword>
<keyword evidence="6 10" id="KW-1133">Transmembrane helix</keyword>
<dbReference type="GO" id="GO:0034727">
    <property type="term" value="P:piecemeal microautophagy of the nucleus"/>
    <property type="evidence" value="ECO:0007669"/>
    <property type="project" value="TreeGrafter"/>
</dbReference>
<feature type="transmembrane region" description="Helical" evidence="10">
    <location>
        <begin position="76"/>
        <end position="97"/>
    </location>
</feature>
<dbReference type="EMBL" id="CAXIEN010000544">
    <property type="protein sequence ID" value="CAL1300265.1"/>
    <property type="molecule type" value="Genomic_DNA"/>
</dbReference>
<dbReference type="GO" id="GO:0006869">
    <property type="term" value="P:lipid transport"/>
    <property type="evidence" value="ECO:0007669"/>
    <property type="project" value="UniProtKB-KW"/>
</dbReference>
<evidence type="ECO:0000256" key="5">
    <source>
        <dbReference type="ARBA" id="ARBA00022692"/>
    </source>
</evidence>
<feature type="region of interest" description="Disordered" evidence="11">
    <location>
        <begin position="706"/>
        <end position="739"/>
    </location>
</feature>